<dbReference type="SUPFAM" id="SSF103506">
    <property type="entry name" value="Mitochondrial carrier"/>
    <property type="match status" value="1"/>
</dbReference>
<evidence type="ECO:0000256" key="5">
    <source>
        <dbReference type="ARBA" id="ARBA00022737"/>
    </source>
</evidence>
<keyword evidence="14" id="KW-1185">Reference proteome</keyword>
<protein>
    <submittedName>
        <fullName evidence="12">CYFA0S02e08900g1_1</fullName>
    </submittedName>
</protein>
<evidence type="ECO:0000256" key="7">
    <source>
        <dbReference type="ARBA" id="ARBA00023128"/>
    </source>
</evidence>
<dbReference type="OMA" id="TRMQSKY"/>
<accession>A0A061AW55</accession>
<evidence type="ECO:0000256" key="11">
    <source>
        <dbReference type="SAM" id="MobiDB-lite"/>
    </source>
</evidence>
<evidence type="ECO:0000256" key="6">
    <source>
        <dbReference type="ARBA" id="ARBA00022989"/>
    </source>
</evidence>
<dbReference type="InterPro" id="IPR018108">
    <property type="entry name" value="MCP_transmembrane"/>
</dbReference>
<name>A0A061AW55_CYBFA</name>
<keyword evidence="3 10" id="KW-0813">Transport</keyword>
<evidence type="ECO:0000256" key="8">
    <source>
        <dbReference type="ARBA" id="ARBA00023136"/>
    </source>
</evidence>
<evidence type="ECO:0000256" key="9">
    <source>
        <dbReference type="PROSITE-ProRule" id="PRU00282"/>
    </source>
</evidence>
<dbReference type="Pfam" id="PF00153">
    <property type="entry name" value="Mito_carr"/>
    <property type="match status" value="3"/>
</dbReference>
<dbReference type="AlphaFoldDB" id="A0A061AW55"/>
<comment type="subcellular location">
    <subcellularLocation>
        <location evidence="1">Mitochondrion membrane</location>
        <topology evidence="1">Multi-pass membrane protein</topology>
    </subcellularLocation>
</comment>
<dbReference type="GO" id="GO:0071913">
    <property type="term" value="F:citrate secondary active transmembrane transporter activity"/>
    <property type="evidence" value="ECO:0007669"/>
    <property type="project" value="TreeGrafter"/>
</dbReference>
<dbReference type="GO" id="GO:0006843">
    <property type="term" value="P:mitochondrial citrate transmembrane transport"/>
    <property type="evidence" value="ECO:0007669"/>
    <property type="project" value="TreeGrafter"/>
</dbReference>
<organism evidence="12">
    <name type="scientific">Cyberlindnera fabianii</name>
    <name type="common">Yeast</name>
    <name type="synonym">Hansenula fabianii</name>
    <dbReference type="NCBI Taxonomy" id="36022"/>
    <lineage>
        <taxon>Eukaryota</taxon>
        <taxon>Fungi</taxon>
        <taxon>Dikarya</taxon>
        <taxon>Ascomycota</taxon>
        <taxon>Saccharomycotina</taxon>
        <taxon>Saccharomycetes</taxon>
        <taxon>Phaffomycetales</taxon>
        <taxon>Phaffomycetaceae</taxon>
        <taxon>Cyberlindnera</taxon>
    </lineage>
</organism>
<dbReference type="VEuPathDB" id="FungiDB:BON22_3387"/>
<dbReference type="STRING" id="36022.A0A061AW55"/>
<feature type="repeat" description="Solcar" evidence="9">
    <location>
        <begin position="28"/>
        <end position="111"/>
    </location>
</feature>
<keyword evidence="7" id="KW-0496">Mitochondrion</keyword>
<dbReference type="Proteomes" id="UP000189513">
    <property type="component" value="Unassembled WGS sequence"/>
</dbReference>
<dbReference type="EMBL" id="LK052887">
    <property type="protein sequence ID" value="CDR38932.1"/>
    <property type="molecule type" value="Genomic_DNA"/>
</dbReference>
<dbReference type="Gene3D" id="1.50.40.10">
    <property type="entry name" value="Mitochondrial carrier domain"/>
    <property type="match status" value="1"/>
</dbReference>
<evidence type="ECO:0000256" key="4">
    <source>
        <dbReference type="ARBA" id="ARBA00022692"/>
    </source>
</evidence>
<evidence type="ECO:0000313" key="14">
    <source>
        <dbReference type="Proteomes" id="UP000189513"/>
    </source>
</evidence>
<evidence type="ECO:0000256" key="10">
    <source>
        <dbReference type="RuleBase" id="RU000488"/>
    </source>
</evidence>
<feature type="region of interest" description="Disordered" evidence="11">
    <location>
        <begin position="1"/>
        <end position="22"/>
    </location>
</feature>
<dbReference type="EMBL" id="MPUK01000006">
    <property type="protein sequence ID" value="ONH66664.1"/>
    <property type="molecule type" value="Genomic_DNA"/>
</dbReference>
<dbReference type="InterPro" id="IPR023395">
    <property type="entry name" value="MCP_dom_sf"/>
</dbReference>
<evidence type="ECO:0000256" key="3">
    <source>
        <dbReference type="ARBA" id="ARBA00022448"/>
    </source>
</evidence>
<keyword evidence="4 9" id="KW-0812">Transmembrane</keyword>
<reference evidence="14" key="2">
    <citation type="journal article" date="2017" name="Genome Announc.">
        <title>Genome sequences of Cyberlindnera fabianii 65, Pichia kudriavzevii 129, and Saccharomyces cerevisiae 131 isolated from fermented masau fruits in Zimbabwe.</title>
        <authorList>
            <person name="van Rijswijck I.M.H."/>
            <person name="Derks M.F.L."/>
            <person name="Abee T."/>
            <person name="de Ridder D."/>
            <person name="Smid E.J."/>
        </authorList>
    </citation>
    <scope>NUCLEOTIDE SEQUENCE [LARGE SCALE GENOMIC DNA]</scope>
    <source>
        <strain evidence="14">65</strain>
    </source>
</reference>
<dbReference type="PANTHER" id="PTHR45788">
    <property type="entry name" value="SUCCINATE/FUMARATE MITOCHONDRIAL TRANSPORTER-RELATED"/>
    <property type="match status" value="1"/>
</dbReference>
<dbReference type="GO" id="GO:0031966">
    <property type="term" value="C:mitochondrial membrane"/>
    <property type="evidence" value="ECO:0007669"/>
    <property type="project" value="UniProtKB-SubCell"/>
</dbReference>
<keyword evidence="8 9" id="KW-0472">Membrane</keyword>
<evidence type="ECO:0000313" key="13">
    <source>
        <dbReference type="EMBL" id="ONH66664.1"/>
    </source>
</evidence>
<keyword evidence="6" id="KW-1133">Transmembrane helix</keyword>
<feature type="compositionally biased region" description="Low complexity" evidence="11">
    <location>
        <begin position="174"/>
        <end position="184"/>
    </location>
</feature>
<dbReference type="OrthoDB" id="44467at2759"/>
<sequence>MSDESPPTYKPHRRSGPSRLSRDLQVEPNLLTAMLAGVSASIVQTTLTYPFEFAKTVSQLNRLIPNAKGIIASPDLQHQFKHYFSGCAALNIGNALKSGSRFVVFNWTSKFMANDNGKTSAPRLVVAGAMTGFVESLWIIPFENIKTTMIESTLIRSRMAKSIVSDAAVSAATATASESSTNKPSPKKKTFHKPVDSLANHPMVLAKKKWDANPSEGFTQAVKEIWETRGYRGFLQGTAPTLIRQCTNSAVRFGTYTWMRSLLAPHGGELNTYLSFGIGVTSSVLVVAATQPVDVIKTRMQSRETHYLYRNSLECAYRIFVEEGVRAFWAGWFPRLLKVGTSGGIAFTVYQHMENQINRALKENPFSAD</sequence>
<dbReference type="PANTHER" id="PTHR45788:SF5">
    <property type="entry name" value="AFR253WP"/>
    <property type="match status" value="1"/>
</dbReference>
<evidence type="ECO:0000256" key="2">
    <source>
        <dbReference type="ARBA" id="ARBA00006375"/>
    </source>
</evidence>
<dbReference type="PROSITE" id="PS50920">
    <property type="entry name" value="SOLCAR"/>
    <property type="match status" value="3"/>
</dbReference>
<feature type="region of interest" description="Disordered" evidence="11">
    <location>
        <begin position="174"/>
        <end position="193"/>
    </location>
</feature>
<comment type="similarity">
    <text evidence="2 10">Belongs to the mitochondrial carrier (TC 2.A.29) family.</text>
</comment>
<evidence type="ECO:0000313" key="12">
    <source>
        <dbReference type="EMBL" id="CDR38932.1"/>
    </source>
</evidence>
<keyword evidence="5" id="KW-0677">Repeat</keyword>
<feature type="repeat" description="Solcar" evidence="9">
    <location>
        <begin position="166"/>
        <end position="262"/>
    </location>
</feature>
<proteinExistence type="inferred from homology"/>
<reference evidence="13" key="3">
    <citation type="submission" date="2017-01" db="EMBL/GenBank/DDBJ databases">
        <authorList>
            <person name="Mah S.A."/>
            <person name="Swanson W.J."/>
            <person name="Moy G.W."/>
            <person name="Vacquier V.D."/>
        </authorList>
    </citation>
    <scope>NUCLEOTIDE SEQUENCE [LARGE SCALE GENOMIC DNA]</scope>
    <source>
        <strain evidence="13">65</strain>
    </source>
</reference>
<gene>
    <name evidence="13" type="ORF">BON22_3387</name>
    <name evidence="12" type="ORF">CYFA0S_02e08900g</name>
</gene>
<dbReference type="InterPro" id="IPR049563">
    <property type="entry name" value="TXTP-like"/>
</dbReference>
<feature type="repeat" description="Solcar" evidence="9">
    <location>
        <begin position="270"/>
        <end position="356"/>
    </location>
</feature>
<reference evidence="12" key="1">
    <citation type="journal article" date="2014" name="Genome Announc.">
        <title>Genome sequence of the yeast Cyberlindnera fabianii (Hansenula fabianii).</title>
        <authorList>
            <person name="Freel K.C."/>
            <person name="Sarilar V."/>
            <person name="Neuveglise C."/>
            <person name="Devillers H."/>
            <person name="Friedrich A."/>
            <person name="Schacherer J."/>
        </authorList>
    </citation>
    <scope>NUCLEOTIDE SEQUENCE</scope>
    <source>
        <strain evidence="12">YJS4271</strain>
    </source>
</reference>
<evidence type="ECO:0000256" key="1">
    <source>
        <dbReference type="ARBA" id="ARBA00004225"/>
    </source>
</evidence>